<dbReference type="RefSeq" id="WP_072317440.1">
    <property type="nucleotide sequence ID" value="NZ_FPJE01000011.1"/>
</dbReference>
<dbReference type="PROSITE" id="PS51257">
    <property type="entry name" value="PROKAR_LIPOPROTEIN"/>
    <property type="match status" value="1"/>
</dbReference>
<dbReference type="Proteomes" id="UP000182248">
    <property type="component" value="Unassembled WGS sequence"/>
</dbReference>
<proteinExistence type="predicted"/>
<evidence type="ECO:0000259" key="1">
    <source>
        <dbReference type="Pfam" id="PF16410"/>
    </source>
</evidence>
<dbReference type="Pfam" id="PF16410">
    <property type="entry name" value="DUF5018"/>
    <property type="match status" value="1"/>
</dbReference>
<evidence type="ECO:0000313" key="3">
    <source>
        <dbReference type="Proteomes" id="UP000182248"/>
    </source>
</evidence>
<reference evidence="2 3" key="1">
    <citation type="submission" date="2016-11" db="EMBL/GenBank/DDBJ databases">
        <authorList>
            <person name="Jaros S."/>
            <person name="Januszkiewicz K."/>
            <person name="Wedrychowicz H."/>
        </authorList>
    </citation>
    <scope>NUCLEOTIDE SEQUENCE [LARGE SCALE GENOMIC DNA]</scope>
    <source>
        <strain evidence="2 3">CGMCC 1.12145</strain>
    </source>
</reference>
<organism evidence="2 3">
    <name type="scientific">Sinomicrobium oceani</name>
    <dbReference type="NCBI Taxonomy" id="1150368"/>
    <lineage>
        <taxon>Bacteria</taxon>
        <taxon>Pseudomonadati</taxon>
        <taxon>Bacteroidota</taxon>
        <taxon>Flavobacteriia</taxon>
        <taxon>Flavobacteriales</taxon>
        <taxon>Flavobacteriaceae</taxon>
        <taxon>Sinomicrobium</taxon>
    </lineage>
</organism>
<dbReference type="Gene3D" id="2.60.40.2340">
    <property type="match status" value="1"/>
</dbReference>
<dbReference type="InterPro" id="IPR032186">
    <property type="entry name" value="DUF5018"/>
</dbReference>
<feature type="domain" description="DUF5018" evidence="1">
    <location>
        <begin position="10"/>
        <end position="351"/>
    </location>
</feature>
<gene>
    <name evidence="2" type="ORF">SAMN02927921_02219</name>
</gene>
<sequence>MKIFNINFKLAVLVLLVSYGCQDPDELLPSVSRQGLNSITANFEDGRGEFIGYLDTGTDRIVIPVPYYFPVNSTLEVTPDMLSRMRVNANLDDNVTVEPNLLYMDLTTENTITVTDQRKQVRQYTVVGEIRKSSEAFIEDFSLPSLGLSGVVNEDTRTISIISVGEIEPAKAEYRLSAHATIDPDPAAEALDYNEGVELTVTAHDGTQNVYTVQKAVPGKLPYGIRAGSGRIMFAKQLKSDLGITVDNLTGGIAATGEYVVINTRNYESVVIDAKTGERVTSFSLGSVQGSLTNFYSTADASGTILVNNLAPNDGSFKVWKLTSIASAPELMIEWDGGVAIGRKLSVQGSLDADAVITAPIFGSPSRSFARWVVSGGVLTSQVPDIIAVGGLPKGWTTNADVISTSATNPMSDYFVASYSDNQFAWVNGQSNTVRQMLDPLSTNYIQNAVDYIEFNNASFAAINWINSFNWGSADMVWLLDVSSPATFSGDLSAGSVPAVQWASEPNVYGGKSVSPPVVNGNGTGDVALTVSENGYYLYLYFMFTNGYVVGVQFDAIDM</sequence>
<evidence type="ECO:0000313" key="2">
    <source>
        <dbReference type="EMBL" id="SFW54303.1"/>
    </source>
</evidence>
<dbReference type="EMBL" id="FPJE01000011">
    <property type="protein sequence ID" value="SFW54303.1"/>
    <property type="molecule type" value="Genomic_DNA"/>
</dbReference>
<dbReference type="InterPro" id="IPR011047">
    <property type="entry name" value="Quinoprotein_ADH-like_sf"/>
</dbReference>
<name>A0A1K1Q319_9FLAO</name>
<dbReference type="STRING" id="1150368.SAMN02927921_02219"/>
<keyword evidence="3" id="KW-1185">Reference proteome</keyword>
<dbReference type="OrthoDB" id="1094445at2"/>
<accession>A0A1K1Q319</accession>
<protein>
    <recommendedName>
        <fullName evidence="1">DUF5018 domain-containing protein</fullName>
    </recommendedName>
</protein>
<dbReference type="AlphaFoldDB" id="A0A1K1Q319"/>
<dbReference type="SUPFAM" id="SSF50998">
    <property type="entry name" value="Quinoprotein alcohol dehydrogenase-like"/>
    <property type="match status" value="1"/>
</dbReference>